<evidence type="ECO:0000313" key="2">
    <source>
        <dbReference type="EMBL" id="MPC32059.1"/>
    </source>
</evidence>
<organism evidence="2 3">
    <name type="scientific">Portunus trituberculatus</name>
    <name type="common">Swimming crab</name>
    <name type="synonym">Neptunus trituberculatus</name>
    <dbReference type="NCBI Taxonomy" id="210409"/>
    <lineage>
        <taxon>Eukaryota</taxon>
        <taxon>Metazoa</taxon>
        <taxon>Ecdysozoa</taxon>
        <taxon>Arthropoda</taxon>
        <taxon>Crustacea</taxon>
        <taxon>Multicrustacea</taxon>
        <taxon>Malacostraca</taxon>
        <taxon>Eumalacostraca</taxon>
        <taxon>Eucarida</taxon>
        <taxon>Decapoda</taxon>
        <taxon>Pleocyemata</taxon>
        <taxon>Brachyura</taxon>
        <taxon>Eubrachyura</taxon>
        <taxon>Portunoidea</taxon>
        <taxon>Portunidae</taxon>
        <taxon>Portuninae</taxon>
        <taxon>Portunus</taxon>
    </lineage>
</organism>
<protein>
    <recommendedName>
        <fullName evidence="4">Endonuclease/exonuclease/phosphatase domain-containing protein</fullName>
    </recommendedName>
</protein>
<feature type="compositionally biased region" description="Polar residues" evidence="1">
    <location>
        <begin position="1"/>
        <end position="12"/>
    </location>
</feature>
<dbReference type="InterPro" id="IPR036691">
    <property type="entry name" value="Endo/exonu/phosph_ase_sf"/>
</dbReference>
<gene>
    <name evidence="2" type="ORF">E2C01_025362</name>
</gene>
<dbReference type="GO" id="GO:0007508">
    <property type="term" value="P:larval heart development"/>
    <property type="evidence" value="ECO:0007669"/>
    <property type="project" value="TreeGrafter"/>
</dbReference>
<dbReference type="GO" id="GO:0031012">
    <property type="term" value="C:extracellular matrix"/>
    <property type="evidence" value="ECO:0007669"/>
    <property type="project" value="TreeGrafter"/>
</dbReference>
<comment type="caution">
    <text evidence="2">The sequence shown here is derived from an EMBL/GenBank/DDBJ whole genome shotgun (WGS) entry which is preliminary data.</text>
</comment>
<dbReference type="Proteomes" id="UP000324222">
    <property type="component" value="Unassembled WGS sequence"/>
</dbReference>
<dbReference type="PANTHER" id="PTHR33395:SF22">
    <property type="entry name" value="REVERSE TRANSCRIPTASE DOMAIN-CONTAINING PROTEIN"/>
    <property type="match status" value="1"/>
</dbReference>
<keyword evidence="3" id="KW-1185">Reference proteome</keyword>
<evidence type="ECO:0008006" key="4">
    <source>
        <dbReference type="Google" id="ProtNLM"/>
    </source>
</evidence>
<dbReference type="SUPFAM" id="SSF56219">
    <property type="entry name" value="DNase I-like"/>
    <property type="match status" value="1"/>
</dbReference>
<dbReference type="OrthoDB" id="6370583at2759"/>
<feature type="region of interest" description="Disordered" evidence="1">
    <location>
        <begin position="1"/>
        <end position="48"/>
    </location>
</feature>
<sequence>MGKSSAYGTTFHLSPGADRHPVTHPTPFSDPLGERKKNEEGTEVEGTGIMKGRTFLDSNVPANYAQIKGYSAWVRKDRSTQGGGVAFCYKASLNVVVLDTPIPVELEAIKLKLGTALVDYITTNLDRLMAAHRCDNVIIIGDLNPRGIQRFFDSLLAVFNLHNHVTFPMHRSGSILDPVLTDLPPHEVRCSHLGPAGTSDHETILTRIQFRRARDESSTCTLWQWEEANWEQLQRCLEGTNWASLLQGDVDQQAEWLTEVLPLATSTGCGASTSEAPRSGTKFAIERQLPTWRPPKRGPGSSGKQVESKKRKLRGGHIGSKQWWDLVKDTQDADTISTIPPLLEELGEFLIKDKDKVDLLAQHFPHKMTVPHPTKLPPSLPVVTGTRLIAITTNEGEVRAALSALEENKAVGPNEHDIRPTLNGAQLMPQPELQILGVTFDSKLTYQTHIRQLTRASARKLACLLRMAGLLDSKGLELLYKAEIRSSLEYSCLAWGGAAPSHLAVLDKIQRRAERLIKDGLPEQQAASLYSLHSLQHRRDGAGLATLYHGHTPTTTKELNH</sequence>
<dbReference type="PANTHER" id="PTHR33395">
    <property type="entry name" value="TRANSCRIPTASE, PUTATIVE-RELATED-RELATED"/>
    <property type="match status" value="1"/>
</dbReference>
<accession>A0A5B7EFK7</accession>
<evidence type="ECO:0000313" key="3">
    <source>
        <dbReference type="Proteomes" id="UP000324222"/>
    </source>
</evidence>
<dbReference type="GO" id="GO:0061343">
    <property type="term" value="P:cell adhesion involved in heart morphogenesis"/>
    <property type="evidence" value="ECO:0007669"/>
    <property type="project" value="TreeGrafter"/>
</dbReference>
<dbReference type="AlphaFoldDB" id="A0A5B7EFK7"/>
<feature type="region of interest" description="Disordered" evidence="1">
    <location>
        <begin position="287"/>
        <end position="315"/>
    </location>
</feature>
<name>A0A5B7EFK7_PORTR</name>
<proteinExistence type="predicted"/>
<evidence type="ECO:0000256" key="1">
    <source>
        <dbReference type="SAM" id="MobiDB-lite"/>
    </source>
</evidence>
<dbReference type="EMBL" id="VSRR010002554">
    <property type="protein sequence ID" value="MPC32059.1"/>
    <property type="molecule type" value="Genomic_DNA"/>
</dbReference>
<reference evidence="2 3" key="1">
    <citation type="submission" date="2019-05" db="EMBL/GenBank/DDBJ databases">
        <title>Another draft genome of Portunus trituberculatus and its Hox gene families provides insights of decapod evolution.</title>
        <authorList>
            <person name="Jeong J.-H."/>
            <person name="Song I."/>
            <person name="Kim S."/>
            <person name="Choi T."/>
            <person name="Kim D."/>
            <person name="Ryu S."/>
            <person name="Kim W."/>
        </authorList>
    </citation>
    <scope>NUCLEOTIDE SEQUENCE [LARGE SCALE GENOMIC DNA]</scope>
    <source>
        <tissue evidence="2">Muscle</tissue>
    </source>
</reference>